<sequence>MKIAFLDLKTINQGYAEALKDACARVIDSGWYLQGEELRQFEAAFSQYCGTPHAVGVGNGLDALSLVLRAWKEQGKLQDGDEVIVQNNTFIATVSAVMENGLTPVLVDIDPATYNLDMQAVEAAITPKTRAIIPVHLYGQMAPMPEIVALAKQHGLWVLEDCAQAHGAQCQGRKAGQWGDAGAFSFYPGKNLGALGDAGAVVTHDDELATLVRALGSYGSRIKYQHEHAGVNSRLDEIQAAMLRVKLAHLDQDTEARRQIAERYLAEIRHPLIRLPQVTERSAHVWHLFVIASPCRDRLKDYLERHGIQTIIHYPLPIPSHRPYRHLSLSARAQEAALHDKILSLPLYHTLSRAEQEHIITTLNQFAPD</sequence>
<organism evidence="6 7">
    <name type="scientific">Pseudomonas morbosilactucae</name>
    <dbReference type="NCBI Taxonomy" id="2938197"/>
    <lineage>
        <taxon>Bacteria</taxon>
        <taxon>Pseudomonadati</taxon>
        <taxon>Pseudomonadota</taxon>
        <taxon>Gammaproteobacteria</taxon>
        <taxon>Pseudomonadales</taxon>
        <taxon>Pseudomonadaceae</taxon>
        <taxon>Pseudomonas</taxon>
    </lineage>
</organism>
<evidence type="ECO:0000313" key="6">
    <source>
        <dbReference type="EMBL" id="MCK9799066.1"/>
    </source>
</evidence>
<accession>A0A9X1YW18</accession>
<dbReference type="FunFam" id="3.40.640.10:FF:000089">
    <property type="entry name" value="Aminotransferase, DegT/DnrJ/EryC1/StrS family"/>
    <property type="match status" value="1"/>
</dbReference>
<evidence type="ECO:0000256" key="1">
    <source>
        <dbReference type="ARBA" id="ARBA00022898"/>
    </source>
</evidence>
<dbReference type="AlphaFoldDB" id="A0A9X1YW18"/>
<dbReference type="GO" id="GO:0008483">
    <property type="term" value="F:transaminase activity"/>
    <property type="evidence" value="ECO:0007669"/>
    <property type="project" value="UniProtKB-KW"/>
</dbReference>
<proteinExistence type="inferred from homology"/>
<keyword evidence="6" id="KW-0032">Aminotransferase</keyword>
<dbReference type="PANTHER" id="PTHR30244:SF36">
    <property type="entry name" value="3-OXO-GLUCOSE-6-PHOSPHATE:GLUTAMATE AMINOTRANSFERASE"/>
    <property type="match status" value="1"/>
</dbReference>
<evidence type="ECO:0000256" key="5">
    <source>
        <dbReference type="RuleBase" id="RU004508"/>
    </source>
</evidence>
<dbReference type="PANTHER" id="PTHR30244">
    <property type="entry name" value="TRANSAMINASE"/>
    <property type="match status" value="1"/>
</dbReference>
<dbReference type="RefSeq" id="WP_268265558.1">
    <property type="nucleotide sequence ID" value="NZ_JALQCW010000035.1"/>
</dbReference>
<evidence type="ECO:0000313" key="7">
    <source>
        <dbReference type="Proteomes" id="UP001155059"/>
    </source>
</evidence>
<feature type="active site" description="Proton acceptor" evidence="3">
    <location>
        <position position="190"/>
    </location>
</feature>
<dbReference type="GO" id="GO:0030170">
    <property type="term" value="F:pyridoxal phosphate binding"/>
    <property type="evidence" value="ECO:0007669"/>
    <property type="project" value="UniProtKB-ARBA"/>
</dbReference>
<evidence type="ECO:0000256" key="2">
    <source>
        <dbReference type="ARBA" id="ARBA00037999"/>
    </source>
</evidence>
<comment type="caution">
    <text evidence="6">The sequence shown here is derived from an EMBL/GenBank/DDBJ whole genome shotgun (WGS) entry which is preliminary data.</text>
</comment>
<dbReference type="InterPro" id="IPR000653">
    <property type="entry name" value="DegT/StrS_aminotransferase"/>
</dbReference>
<dbReference type="GO" id="GO:0000271">
    <property type="term" value="P:polysaccharide biosynthetic process"/>
    <property type="evidence" value="ECO:0007669"/>
    <property type="project" value="TreeGrafter"/>
</dbReference>
<dbReference type="Pfam" id="PF01041">
    <property type="entry name" value="DegT_DnrJ_EryC1"/>
    <property type="match status" value="1"/>
</dbReference>
<dbReference type="Gene3D" id="3.90.1150.10">
    <property type="entry name" value="Aspartate Aminotransferase, domain 1"/>
    <property type="match status" value="1"/>
</dbReference>
<dbReference type="InterPro" id="IPR015422">
    <property type="entry name" value="PyrdxlP-dep_Trfase_small"/>
</dbReference>
<reference evidence="6 7" key="1">
    <citation type="journal article" date="2022" name="Int. J. Syst. Evol. Microbiol.">
        <title>Pseudomonas aegrilactucae sp. nov. and Pseudomonas morbosilactucae sp. nov., pathogens causing bacterial rot of lettuce in Japan.</title>
        <authorList>
            <person name="Sawada H."/>
            <person name="Fujikawa T."/>
            <person name="Satou M."/>
        </authorList>
    </citation>
    <scope>NUCLEOTIDE SEQUENCE [LARGE SCALE GENOMIC DNA]</scope>
    <source>
        <strain evidence="6 7">MAFF 302030</strain>
    </source>
</reference>
<dbReference type="CDD" id="cd00616">
    <property type="entry name" value="AHBA_syn"/>
    <property type="match status" value="1"/>
</dbReference>
<dbReference type="InterPro" id="IPR015421">
    <property type="entry name" value="PyrdxlP-dep_Trfase_major"/>
</dbReference>
<keyword evidence="1 4" id="KW-0663">Pyridoxal phosphate</keyword>
<feature type="modified residue" description="N6-(pyridoxal phosphate)lysine" evidence="4">
    <location>
        <position position="190"/>
    </location>
</feature>
<dbReference type="Gene3D" id="3.40.640.10">
    <property type="entry name" value="Type I PLP-dependent aspartate aminotransferase-like (Major domain)"/>
    <property type="match status" value="1"/>
</dbReference>
<keyword evidence="6" id="KW-0808">Transferase</keyword>
<dbReference type="EMBL" id="JALQCW010000035">
    <property type="protein sequence ID" value="MCK9799066.1"/>
    <property type="molecule type" value="Genomic_DNA"/>
</dbReference>
<dbReference type="SUPFAM" id="SSF53383">
    <property type="entry name" value="PLP-dependent transferases"/>
    <property type="match status" value="1"/>
</dbReference>
<reference evidence="6 7" key="2">
    <citation type="journal article" date="2023" name="Plant Pathol.">
        <title>Dismantling and reorganizing Pseudomonas marginalis sensu#lato.</title>
        <authorList>
            <person name="Sawada H."/>
            <person name="Fujikawa T."/>
            <person name="Satou M."/>
        </authorList>
    </citation>
    <scope>NUCLEOTIDE SEQUENCE [LARGE SCALE GENOMIC DNA]</scope>
    <source>
        <strain evidence="6 7">MAFF 302030</strain>
    </source>
</reference>
<dbReference type="Proteomes" id="UP001155059">
    <property type="component" value="Unassembled WGS sequence"/>
</dbReference>
<name>A0A9X1YW18_9PSED</name>
<dbReference type="InterPro" id="IPR015424">
    <property type="entry name" value="PyrdxlP-dep_Trfase"/>
</dbReference>
<comment type="similarity">
    <text evidence="2 5">Belongs to the DegT/DnrJ/EryC1 family.</text>
</comment>
<evidence type="ECO:0000256" key="3">
    <source>
        <dbReference type="PIRSR" id="PIRSR000390-1"/>
    </source>
</evidence>
<evidence type="ECO:0000256" key="4">
    <source>
        <dbReference type="PIRSR" id="PIRSR000390-2"/>
    </source>
</evidence>
<gene>
    <name evidence="6" type="ORF">M1B34_15460</name>
</gene>
<protein>
    <submittedName>
        <fullName evidence="6">DegT/DnrJ/EryC1/StrS family aminotransferase</fullName>
    </submittedName>
</protein>
<dbReference type="PIRSF" id="PIRSF000390">
    <property type="entry name" value="PLP_StrS"/>
    <property type="match status" value="1"/>
</dbReference>